<comment type="caution">
    <text evidence="1">The sequence shown here is derived from an EMBL/GenBank/DDBJ whole genome shotgun (WGS) entry which is preliminary data.</text>
</comment>
<dbReference type="Proteomes" id="UP000789920">
    <property type="component" value="Unassembled WGS sequence"/>
</dbReference>
<protein>
    <submittedName>
        <fullName evidence="1">23897_t:CDS:1</fullName>
    </submittedName>
</protein>
<proteinExistence type="predicted"/>
<name>A0ACA9RAJ3_9GLOM</name>
<reference evidence="1" key="1">
    <citation type="submission" date="2021-06" db="EMBL/GenBank/DDBJ databases">
        <authorList>
            <person name="Kallberg Y."/>
            <person name="Tangrot J."/>
            <person name="Rosling A."/>
        </authorList>
    </citation>
    <scope>NUCLEOTIDE SEQUENCE</scope>
    <source>
        <strain evidence="1">MA461A</strain>
    </source>
</reference>
<evidence type="ECO:0000313" key="1">
    <source>
        <dbReference type="EMBL" id="CAG8784523.1"/>
    </source>
</evidence>
<accession>A0ACA9RAJ3</accession>
<gene>
    <name evidence="1" type="ORF">RPERSI_LOCUS18083</name>
</gene>
<sequence length="53" mass="6241">ITPTSENLMPVITPTSENLMSNQRHLLLFNINEPLEILLQEFDYDWWPLISNV</sequence>
<dbReference type="EMBL" id="CAJVQC010047291">
    <property type="protein sequence ID" value="CAG8784523.1"/>
    <property type="molecule type" value="Genomic_DNA"/>
</dbReference>
<keyword evidence="2" id="KW-1185">Reference proteome</keyword>
<evidence type="ECO:0000313" key="2">
    <source>
        <dbReference type="Proteomes" id="UP000789920"/>
    </source>
</evidence>
<organism evidence="1 2">
    <name type="scientific">Racocetra persica</name>
    <dbReference type="NCBI Taxonomy" id="160502"/>
    <lineage>
        <taxon>Eukaryota</taxon>
        <taxon>Fungi</taxon>
        <taxon>Fungi incertae sedis</taxon>
        <taxon>Mucoromycota</taxon>
        <taxon>Glomeromycotina</taxon>
        <taxon>Glomeromycetes</taxon>
        <taxon>Diversisporales</taxon>
        <taxon>Gigasporaceae</taxon>
        <taxon>Racocetra</taxon>
    </lineage>
</organism>
<feature type="non-terminal residue" evidence="1">
    <location>
        <position position="1"/>
    </location>
</feature>